<name>A0ABM5KF83_DIAVI</name>
<accession>A0ABM5KF83</accession>
<evidence type="ECO:0000313" key="4">
    <source>
        <dbReference type="Proteomes" id="UP001652700"/>
    </source>
</evidence>
<dbReference type="GeneID" id="126886056"/>
<evidence type="ECO:0000313" key="3">
    <source>
        <dbReference type="EnsemblMetazoa" id="XP_050508854.1"/>
    </source>
</evidence>
<sequence length="487" mass="55031">MDTNSPGPPDKGGGIYALLSLNSQIFLNSIHMLAPRHKNNINLIEKELCALKNKFQNDQIMLTEVNNLSSRIENISRRKVEYKDTDFGPFLIMIESDKGKAGNIHPMDIGKVFHTMGTTGIKEISRKGMNRIGVIFNTSKQANMVLNSTEILEKGFLAYIPQKMLTSRGIIRDVSINISMENIVNDSKLQKNVKIISARRLNRRVLDSNGTVTYIPTGTVQLLFDVRTPPKEIIIYSNLVTVDPYIPPVQQCFKCLRFGHSQRQCRGKGARCPKCSDEHTVQSCTVSVPKCLYCDLDHLATNKICKEFERQKKINEVMVFQDLTFFEAAKLFPPIKEKPENSRMFQRRSRVFPSLLSSSPRAFTQALQKSPSSTPHFQSQSHVVPVKRKNKVILKDISYDKEAHKALLNEDLSRNLPRLPILNKLNDSQKYTGSQVPSFALSLTSNRVHSQDSVFSKNVDLTSDNNMDFAGFDESHNTSNFSKSSVD</sequence>
<keyword evidence="1" id="KW-0862">Zinc</keyword>
<dbReference type="RefSeq" id="XP_050508854.1">
    <property type="nucleotide sequence ID" value="XM_050652897.1"/>
</dbReference>
<dbReference type="EnsemblMetazoa" id="XM_050652897.1">
    <property type="protein sequence ID" value="XP_050508854.1"/>
    <property type="gene ID" value="LOC126886056"/>
</dbReference>
<keyword evidence="1" id="KW-0479">Metal-binding</keyword>
<evidence type="ECO:0000256" key="1">
    <source>
        <dbReference type="PROSITE-ProRule" id="PRU00047"/>
    </source>
</evidence>
<dbReference type="PROSITE" id="PS50158">
    <property type="entry name" value="ZF_CCHC"/>
    <property type="match status" value="1"/>
</dbReference>
<organism evidence="3 4">
    <name type="scientific">Diabrotica virgifera virgifera</name>
    <name type="common">western corn rootworm</name>
    <dbReference type="NCBI Taxonomy" id="50390"/>
    <lineage>
        <taxon>Eukaryota</taxon>
        <taxon>Metazoa</taxon>
        <taxon>Ecdysozoa</taxon>
        <taxon>Arthropoda</taxon>
        <taxon>Hexapoda</taxon>
        <taxon>Insecta</taxon>
        <taxon>Pterygota</taxon>
        <taxon>Neoptera</taxon>
        <taxon>Endopterygota</taxon>
        <taxon>Coleoptera</taxon>
        <taxon>Polyphaga</taxon>
        <taxon>Cucujiformia</taxon>
        <taxon>Chrysomeloidea</taxon>
        <taxon>Chrysomelidae</taxon>
        <taxon>Galerucinae</taxon>
        <taxon>Diabroticina</taxon>
        <taxon>Diabroticites</taxon>
        <taxon>Diabrotica</taxon>
    </lineage>
</organism>
<dbReference type="InterPro" id="IPR001878">
    <property type="entry name" value="Znf_CCHC"/>
</dbReference>
<proteinExistence type="predicted"/>
<keyword evidence="4" id="KW-1185">Reference proteome</keyword>
<evidence type="ECO:0000259" key="2">
    <source>
        <dbReference type="PROSITE" id="PS50158"/>
    </source>
</evidence>
<keyword evidence="1" id="KW-0863">Zinc-finger</keyword>
<feature type="domain" description="CCHC-type" evidence="2">
    <location>
        <begin position="252"/>
        <end position="266"/>
    </location>
</feature>
<reference evidence="3" key="1">
    <citation type="submission" date="2025-05" db="UniProtKB">
        <authorList>
            <consortium name="EnsemblMetazoa"/>
        </authorList>
    </citation>
    <scope>IDENTIFICATION</scope>
</reference>
<protein>
    <recommendedName>
        <fullName evidence="2">CCHC-type domain-containing protein</fullName>
    </recommendedName>
</protein>
<dbReference type="Proteomes" id="UP001652700">
    <property type="component" value="Unplaced"/>
</dbReference>